<dbReference type="PROSITE" id="PS50878">
    <property type="entry name" value="RT_POL"/>
    <property type="match status" value="1"/>
</dbReference>
<dbReference type="InterPro" id="IPR050951">
    <property type="entry name" value="Retrovirus_Pol_polyprotein"/>
</dbReference>
<dbReference type="Gene3D" id="3.30.70.270">
    <property type="match status" value="2"/>
</dbReference>
<evidence type="ECO:0000313" key="5">
    <source>
        <dbReference type="Proteomes" id="UP001153555"/>
    </source>
</evidence>
<dbReference type="PANTHER" id="PTHR37984:SF5">
    <property type="entry name" value="PROTEIN NYNRIN-LIKE"/>
    <property type="match status" value="1"/>
</dbReference>
<protein>
    <recommendedName>
        <fullName evidence="3">Reverse transcriptase domain-containing protein</fullName>
    </recommendedName>
</protein>
<dbReference type="InterPro" id="IPR041577">
    <property type="entry name" value="RT_RNaseH_2"/>
</dbReference>
<keyword evidence="5" id="KW-1185">Reference proteome</keyword>
<comment type="caution">
    <text evidence="4">The sequence shown here is derived from an EMBL/GenBank/DDBJ whole genome shotgun (WGS) entry which is preliminary data.</text>
</comment>
<dbReference type="AlphaFoldDB" id="A0A9N7R7E9"/>
<dbReference type="EMBL" id="CACSLK010012206">
    <property type="protein sequence ID" value="CAA0814750.1"/>
    <property type="molecule type" value="Genomic_DNA"/>
</dbReference>
<sequence>AEEIETLRKRLAELETRQKSQEDSPRHVTTSRNVIVEADSPLAPELTAEALPVKVKIPQIGMYDGTSDPDAHLGHYMSWMDLHGASDALRCRMFLLTLGPRAQKWYYTLPPHSIWKWQQLRAAFRSQFIGAQICLIPKESITNIVQKDDETVKDYVARFNDRIQNMEPCHPETLLVTAIAGLKPNSMFRWTLCQNKPATFQEFLVRAQQFIIAEESMSVPSFNFSVKESKAEPDAKKKNKKNFGKAQFRNSSKGYENTPESRAARDQYSDNVRTGYHAVYSAGAATIYEELKGKGIIPDPRPVRTPEDKLDKTRYCAYHKSPGHNTDECLGRTALYKLRADVSIFHYALKFPTIEGEGTHYGDQREARSLMLLSTSRSFHMIEEQDANNSVEPSDSIFDAERIDQFIPSTDVSQEDTDMPLTDTDIPMTSVLPETLTEVLNQESPFHEKDAEMHEDMDPRMQFKDGGHHVRAEPVEDIKTIYVDGSAQQKSLRIGANLQEPIRSNLIQFLQSNSDVFAWKHEDMKGIDPQKACHRLNLDKTVKPVIQKRRKFGPDRQKALEEEVNKLIDNKFVKEAKYPTWISNPVLVKKATGLWRLCIDFSDLNQACSKDSYPIPHIDYMVDATSGNQLMSFLDAYSGYNQILMHPDDAEHTSFYSARGLYCYVMMTFGLKNAGAMYQRLVNKMFARLIGHTMEVYVDDMLVKLEQASDHITYLSEVFNILREYSMVLNPKKCTFGVGSGKFLGYMVSQRGIEANPAKIQAILDLAPPTSIKGVQALTGRLAALNRFISKSTDHCKPFFDAIKKTKPFEWTMECQNAFDNIKEVLSRLPTLQKPLPDEPLYLYLGVSDIAVSAVLIRQDGLQQFPVYYVSKALHDAELRYPHMEKLAYALIIAARKLRPYFLEHLIVVFTTYPLRQVLHRPDTSGRMIKWAIELGQFDIQYRPRTAIKAQALSDFI</sequence>
<feature type="non-terminal residue" evidence="4">
    <location>
        <position position="1"/>
    </location>
</feature>
<evidence type="ECO:0000256" key="2">
    <source>
        <dbReference type="SAM" id="MobiDB-lite"/>
    </source>
</evidence>
<dbReference type="InterPro" id="IPR000477">
    <property type="entry name" value="RT_dom"/>
</dbReference>
<dbReference type="Proteomes" id="UP001153555">
    <property type="component" value="Unassembled WGS sequence"/>
</dbReference>
<dbReference type="SUPFAM" id="SSF56672">
    <property type="entry name" value="DNA/RNA polymerases"/>
    <property type="match status" value="1"/>
</dbReference>
<dbReference type="CDD" id="cd01647">
    <property type="entry name" value="RT_LTR"/>
    <property type="match status" value="1"/>
</dbReference>
<organism evidence="4 5">
    <name type="scientific">Striga hermonthica</name>
    <name type="common">Purple witchweed</name>
    <name type="synonym">Buchnera hermonthica</name>
    <dbReference type="NCBI Taxonomy" id="68872"/>
    <lineage>
        <taxon>Eukaryota</taxon>
        <taxon>Viridiplantae</taxon>
        <taxon>Streptophyta</taxon>
        <taxon>Embryophyta</taxon>
        <taxon>Tracheophyta</taxon>
        <taxon>Spermatophyta</taxon>
        <taxon>Magnoliopsida</taxon>
        <taxon>eudicotyledons</taxon>
        <taxon>Gunneridae</taxon>
        <taxon>Pentapetalae</taxon>
        <taxon>asterids</taxon>
        <taxon>lamiids</taxon>
        <taxon>Lamiales</taxon>
        <taxon>Orobanchaceae</taxon>
        <taxon>Buchnereae</taxon>
        <taxon>Striga</taxon>
    </lineage>
</organism>
<name>A0A9N7R7E9_STRHE</name>
<feature type="domain" description="Reverse transcriptase" evidence="3">
    <location>
        <begin position="569"/>
        <end position="748"/>
    </location>
</feature>
<accession>A0A9N7R7E9</accession>
<dbReference type="Gene3D" id="3.10.10.10">
    <property type="entry name" value="HIV Type 1 Reverse Transcriptase, subunit A, domain 1"/>
    <property type="match status" value="1"/>
</dbReference>
<evidence type="ECO:0000259" key="3">
    <source>
        <dbReference type="PROSITE" id="PS50878"/>
    </source>
</evidence>
<dbReference type="Gene3D" id="3.10.20.370">
    <property type="match status" value="1"/>
</dbReference>
<dbReference type="GO" id="GO:0003824">
    <property type="term" value="F:catalytic activity"/>
    <property type="evidence" value="ECO:0007669"/>
    <property type="project" value="UniProtKB-KW"/>
</dbReference>
<keyword evidence="1" id="KW-0511">Multifunctional enzyme</keyword>
<gene>
    <name evidence="4" type="ORF">SHERM_15017</name>
</gene>
<dbReference type="Pfam" id="PF00078">
    <property type="entry name" value="RVT_1"/>
    <property type="match status" value="1"/>
</dbReference>
<evidence type="ECO:0000313" key="4">
    <source>
        <dbReference type="EMBL" id="CAA0814750.1"/>
    </source>
</evidence>
<feature type="region of interest" description="Disordered" evidence="2">
    <location>
        <begin position="228"/>
        <end position="267"/>
    </location>
</feature>
<dbReference type="InterPro" id="IPR043128">
    <property type="entry name" value="Rev_trsase/Diguanyl_cyclase"/>
</dbReference>
<feature type="compositionally biased region" description="Polar residues" evidence="2">
    <location>
        <begin position="248"/>
        <end position="260"/>
    </location>
</feature>
<evidence type="ECO:0000256" key="1">
    <source>
        <dbReference type="ARBA" id="ARBA00023268"/>
    </source>
</evidence>
<feature type="non-terminal residue" evidence="4">
    <location>
        <position position="957"/>
    </location>
</feature>
<reference evidence="4" key="1">
    <citation type="submission" date="2019-12" db="EMBL/GenBank/DDBJ databases">
        <authorList>
            <person name="Scholes J."/>
        </authorList>
    </citation>
    <scope>NUCLEOTIDE SEQUENCE</scope>
</reference>
<dbReference type="Pfam" id="PF17919">
    <property type="entry name" value="RT_RNaseH_2"/>
    <property type="match status" value="1"/>
</dbReference>
<dbReference type="OrthoDB" id="542221at2759"/>
<dbReference type="PANTHER" id="PTHR37984">
    <property type="entry name" value="PROTEIN CBG26694"/>
    <property type="match status" value="1"/>
</dbReference>
<dbReference type="InterPro" id="IPR043502">
    <property type="entry name" value="DNA/RNA_pol_sf"/>
</dbReference>
<dbReference type="Pfam" id="PF03732">
    <property type="entry name" value="Retrotrans_gag"/>
    <property type="match status" value="1"/>
</dbReference>
<proteinExistence type="predicted"/>
<dbReference type="InterPro" id="IPR005162">
    <property type="entry name" value="Retrotrans_gag_dom"/>
</dbReference>